<name>A0A392U250_9FABA</name>
<organism evidence="1 2">
    <name type="scientific">Trifolium medium</name>
    <dbReference type="NCBI Taxonomy" id="97028"/>
    <lineage>
        <taxon>Eukaryota</taxon>
        <taxon>Viridiplantae</taxon>
        <taxon>Streptophyta</taxon>
        <taxon>Embryophyta</taxon>
        <taxon>Tracheophyta</taxon>
        <taxon>Spermatophyta</taxon>
        <taxon>Magnoliopsida</taxon>
        <taxon>eudicotyledons</taxon>
        <taxon>Gunneridae</taxon>
        <taxon>Pentapetalae</taxon>
        <taxon>rosids</taxon>
        <taxon>fabids</taxon>
        <taxon>Fabales</taxon>
        <taxon>Fabaceae</taxon>
        <taxon>Papilionoideae</taxon>
        <taxon>50 kb inversion clade</taxon>
        <taxon>NPAAA clade</taxon>
        <taxon>Hologalegina</taxon>
        <taxon>IRL clade</taxon>
        <taxon>Trifolieae</taxon>
        <taxon>Trifolium</taxon>
    </lineage>
</organism>
<reference evidence="1 2" key="1">
    <citation type="journal article" date="2018" name="Front. Plant Sci.">
        <title>Red Clover (Trifolium pratense) and Zigzag Clover (T. medium) - A Picture of Genomic Similarities and Differences.</title>
        <authorList>
            <person name="Dluhosova J."/>
            <person name="Istvanek J."/>
            <person name="Nedelnik J."/>
            <person name="Repkova J."/>
        </authorList>
    </citation>
    <scope>NUCLEOTIDE SEQUENCE [LARGE SCALE GENOMIC DNA]</scope>
    <source>
        <strain evidence="2">cv. 10/8</strain>
        <tissue evidence="1">Leaf</tissue>
    </source>
</reference>
<dbReference type="Proteomes" id="UP000265520">
    <property type="component" value="Unassembled WGS sequence"/>
</dbReference>
<proteinExistence type="predicted"/>
<sequence length="28" mass="3004">MPVNLSADQKAEMDKKALSAIILCLGDK</sequence>
<evidence type="ECO:0000313" key="2">
    <source>
        <dbReference type="Proteomes" id="UP000265520"/>
    </source>
</evidence>
<dbReference type="EMBL" id="LXQA010701803">
    <property type="protein sequence ID" value="MCI66764.1"/>
    <property type="molecule type" value="Genomic_DNA"/>
</dbReference>
<evidence type="ECO:0000313" key="1">
    <source>
        <dbReference type="EMBL" id="MCI66764.1"/>
    </source>
</evidence>
<keyword evidence="2" id="KW-1185">Reference proteome</keyword>
<protein>
    <submittedName>
        <fullName evidence="1">Uncharacterized protein</fullName>
    </submittedName>
</protein>
<feature type="non-terminal residue" evidence="1">
    <location>
        <position position="28"/>
    </location>
</feature>
<comment type="caution">
    <text evidence="1">The sequence shown here is derived from an EMBL/GenBank/DDBJ whole genome shotgun (WGS) entry which is preliminary data.</text>
</comment>
<accession>A0A392U250</accession>
<dbReference type="AlphaFoldDB" id="A0A392U250"/>